<proteinExistence type="predicted"/>
<evidence type="ECO:0000256" key="3">
    <source>
        <dbReference type="ARBA" id="ARBA00023002"/>
    </source>
</evidence>
<keyword evidence="8" id="KW-1185">Reference proteome</keyword>
<dbReference type="PANTHER" id="PTHR45331">
    <property type="entry name" value="OXIDOREDUCTASE, IRON-SULPHUR BINDING SUBUNIT-RELATED-RELATED"/>
    <property type="match status" value="1"/>
</dbReference>
<dbReference type="InterPro" id="IPR012675">
    <property type="entry name" value="Beta-grasp_dom_sf"/>
</dbReference>
<dbReference type="InterPro" id="IPR002888">
    <property type="entry name" value="2Fe-2S-bd"/>
</dbReference>
<organism evidence="7 8">
    <name type="scientific">Bradyrhizobium hipponense</name>
    <dbReference type="NCBI Taxonomy" id="2605638"/>
    <lineage>
        <taxon>Bacteria</taxon>
        <taxon>Pseudomonadati</taxon>
        <taxon>Pseudomonadota</taxon>
        <taxon>Alphaproteobacteria</taxon>
        <taxon>Hyphomicrobiales</taxon>
        <taxon>Nitrobacteraceae</taxon>
        <taxon>Bradyrhizobium</taxon>
    </lineage>
</organism>
<dbReference type="AlphaFoldDB" id="A0A5S4YVU7"/>
<keyword evidence="3" id="KW-0560">Oxidoreductase</keyword>
<dbReference type="InterPro" id="IPR001041">
    <property type="entry name" value="2Fe-2S_ferredoxin-type"/>
</dbReference>
<dbReference type="InterPro" id="IPR036010">
    <property type="entry name" value="2Fe-2S_ferredoxin-like_sf"/>
</dbReference>
<name>A0A5S4YVU7_9BRAD</name>
<feature type="domain" description="2Fe-2S ferredoxin-type" evidence="6">
    <location>
        <begin position="48"/>
        <end position="124"/>
    </location>
</feature>
<dbReference type="PROSITE" id="PS51085">
    <property type="entry name" value="2FE2S_FER_2"/>
    <property type="match status" value="1"/>
</dbReference>
<dbReference type="GO" id="GO:0051537">
    <property type="term" value="F:2 iron, 2 sulfur cluster binding"/>
    <property type="evidence" value="ECO:0007669"/>
    <property type="project" value="UniProtKB-KW"/>
</dbReference>
<evidence type="ECO:0000256" key="5">
    <source>
        <dbReference type="ARBA" id="ARBA00023014"/>
    </source>
</evidence>
<dbReference type="Pfam" id="PF00111">
    <property type="entry name" value="Fer2"/>
    <property type="match status" value="1"/>
</dbReference>
<gene>
    <name evidence="7" type="ORF">FXV83_01990</name>
</gene>
<evidence type="ECO:0000256" key="1">
    <source>
        <dbReference type="ARBA" id="ARBA00022714"/>
    </source>
</evidence>
<reference evidence="7 8" key="1">
    <citation type="submission" date="2019-08" db="EMBL/GenBank/DDBJ databases">
        <title>Bradyrhizobium hipponensis sp. nov., a rhizobium isolated from a Lupinus angustifolius root nodule in Tunisia.</title>
        <authorList>
            <person name="Off K."/>
            <person name="Rejili M."/>
            <person name="Mars M."/>
            <person name="Brachmann A."/>
            <person name="Marin M."/>
        </authorList>
    </citation>
    <scope>NUCLEOTIDE SEQUENCE [LARGE SCALE GENOMIC DNA]</scope>
    <source>
        <strain evidence="8">aSej3</strain>
    </source>
</reference>
<dbReference type="SUPFAM" id="SSF54292">
    <property type="entry name" value="2Fe-2S ferredoxin-like"/>
    <property type="match status" value="1"/>
</dbReference>
<protein>
    <submittedName>
        <fullName evidence="7">2Fe-2S iron-sulfur cluster binding domain-containing protein</fullName>
    </submittedName>
</protein>
<evidence type="ECO:0000313" key="7">
    <source>
        <dbReference type="EMBL" id="TYO68052.1"/>
    </source>
</evidence>
<dbReference type="InterPro" id="IPR006058">
    <property type="entry name" value="2Fe2S_fd_BS"/>
</dbReference>
<accession>A0A5S4YVU7</accession>
<dbReference type="Gene3D" id="3.10.20.30">
    <property type="match status" value="1"/>
</dbReference>
<evidence type="ECO:0000256" key="2">
    <source>
        <dbReference type="ARBA" id="ARBA00022723"/>
    </source>
</evidence>
<dbReference type="InterPro" id="IPR052914">
    <property type="entry name" value="Aldehyde_Oxdr_Iron-Sulfur"/>
</dbReference>
<dbReference type="FunFam" id="3.10.20.30:FF:000020">
    <property type="entry name" value="Xanthine dehydrogenase iron-sulfur subunit"/>
    <property type="match status" value="1"/>
</dbReference>
<comment type="caution">
    <text evidence="7">The sequence shown here is derived from an EMBL/GenBank/DDBJ whole genome shotgun (WGS) entry which is preliminary data.</text>
</comment>
<dbReference type="RefSeq" id="WP_148737253.1">
    <property type="nucleotide sequence ID" value="NZ_VSTH01000013.1"/>
</dbReference>
<evidence type="ECO:0000259" key="6">
    <source>
        <dbReference type="PROSITE" id="PS51085"/>
    </source>
</evidence>
<keyword evidence="4" id="KW-0408">Iron</keyword>
<dbReference type="CDD" id="cd00207">
    <property type="entry name" value="fer2"/>
    <property type="match status" value="1"/>
</dbReference>
<dbReference type="GO" id="GO:0016903">
    <property type="term" value="F:oxidoreductase activity, acting on the aldehyde or oxo group of donors"/>
    <property type="evidence" value="ECO:0007669"/>
    <property type="project" value="TreeGrafter"/>
</dbReference>
<dbReference type="PANTHER" id="PTHR45331:SF2">
    <property type="entry name" value="OXIDOREDUCTASE WITH IRON-SULFUR SUBUNIT"/>
    <property type="match status" value="1"/>
</dbReference>
<dbReference type="Gene3D" id="1.10.150.120">
    <property type="entry name" value="[2Fe-2S]-binding domain"/>
    <property type="match status" value="1"/>
</dbReference>
<dbReference type="GO" id="GO:0046872">
    <property type="term" value="F:metal ion binding"/>
    <property type="evidence" value="ECO:0007669"/>
    <property type="project" value="UniProtKB-KW"/>
</dbReference>
<dbReference type="Proteomes" id="UP000324797">
    <property type="component" value="Unassembled WGS sequence"/>
</dbReference>
<dbReference type="Pfam" id="PF01799">
    <property type="entry name" value="Fer2_2"/>
    <property type="match status" value="1"/>
</dbReference>
<sequence length="216" mass="22960">MENTPSIFPTIEVSRRTVVETGTTALLLGSLPRGALAAGTYQAEPSLMSIELRVNGRLHHVTLDPRTTLLDALREHLALTGSKKGCDHGQCGACTVLVQGRRINSCLTLAAMHDGQSITTIEGLAFGQDLHPMQAAFVEHDGFQCGYCTSGQICSAVGMLAETRAGVPSYVTADLTQPAAEVSDDEIRERMSGNICRCAAYPNIVAAIKQAMGEQT</sequence>
<keyword evidence="1" id="KW-0001">2Fe-2S</keyword>
<dbReference type="PROSITE" id="PS00197">
    <property type="entry name" value="2FE2S_FER_1"/>
    <property type="match status" value="1"/>
</dbReference>
<dbReference type="SUPFAM" id="SSF47741">
    <property type="entry name" value="CO dehydrogenase ISP C-domain like"/>
    <property type="match status" value="1"/>
</dbReference>
<evidence type="ECO:0000256" key="4">
    <source>
        <dbReference type="ARBA" id="ARBA00023004"/>
    </source>
</evidence>
<dbReference type="EMBL" id="VSTH01000013">
    <property type="protein sequence ID" value="TYO68052.1"/>
    <property type="molecule type" value="Genomic_DNA"/>
</dbReference>
<evidence type="ECO:0000313" key="8">
    <source>
        <dbReference type="Proteomes" id="UP000324797"/>
    </source>
</evidence>
<keyword evidence="2" id="KW-0479">Metal-binding</keyword>
<keyword evidence="5" id="KW-0411">Iron-sulfur</keyword>
<dbReference type="InterPro" id="IPR036884">
    <property type="entry name" value="2Fe-2S-bd_dom_sf"/>
</dbReference>